<proteinExistence type="predicted"/>
<dbReference type="Gene3D" id="3.80.10.10">
    <property type="entry name" value="Ribonuclease Inhibitor"/>
    <property type="match status" value="3"/>
</dbReference>
<dbReference type="InterPro" id="IPR005645">
    <property type="entry name" value="FSH-like_dom"/>
</dbReference>
<dbReference type="Pfam" id="PF13516">
    <property type="entry name" value="LRR_6"/>
    <property type="match status" value="3"/>
</dbReference>
<protein>
    <submittedName>
        <fullName evidence="3">DUF924 family protein</fullName>
    </submittedName>
</protein>
<sequence>MTASTITDIPDLSLPFRSGDAARVWNYWFSHRDLSRSAHAVHNPFADDYKLNQRLWFHAGPELDAELRTLFEPLVQQAARGELDGWRDTPRECLALVLLLDQLPRNMYRGTAAAFAHDARALALAHEALERGFHRHLSPAESLFFFLALTHSEHLPDVRRALEGITELGTRCSRSQQRTARGWCVGTQKHIDVLERFGRYPHRNQALGRTSTPEEEAFLARPEFTALFMRSQQPRTQPEAASAQPCAEQARAAPGPRRPKLKILALHGFRQNGEVFRARTRKLRHALEDIAEFTFVTSPHVYSPQGETRAATLAAFGTIPEYPTQRVWWMSSEDNSVYEGFDASVAYLETVFREQGPFDGVVGFAQGGTLAAVLAAMQPHPTLSIRFAICISAFPSRARAHAKYVQPRSIQVPALHVVGTRDILVTPDRSLQLFETFDPSAATLLKHPGGHFVPSAWPYPDIHAFVERFVRHDTVPVETPSVAASPSVSEPEPEPDDGGPLLGHAREALAAASRSPRSPIDVPLVQNLLHEMATQGRWRELRQLAVHAHELRREEDEAHPETSDLVVVHEEIVELFARQLTADLAVAANILRTRPGAGPSEREAQWLRLFESHGVLQANGATGSGHWPSLCAREAPRVNNHADKRCRLAKDIAAEMFRQEAMLAFIDQVERERLARGDASVPPSRVEDNPARRRRLQPYDQETFARRLSYQRYRQVLSLIAEVLATMDPGRTREQLHELRSSREYSPQHIIAGRTLPLSQAVIEPEPEPVVPCSLVELGPLLTHLRENLGVHQQTAFSKGTLTTDGRLDLCKQVVGPGGIRPLLEAMRSTRHVKRLLLGNNIVGDGGAAAIAEFLREREDSPLDCWYIAGNHIGPEGISHVCDALMEDTKVTSLWLKRNPLKAAGMRPLAELLRRNRTLAVLDLVNCGLLDEGLEVLLGALMGPGANKTLKHLYLGTNGITAASAPLIARFLREDCALESFYLSCNRLGDEGVALIAEGLAANRSITRVSLASNRVGPQGATALAEALAGHPSIALLDLGFTKATAAVGELGNFIGDEGARALARMLKGNTTLRSLDLLHNFISQLGVNHLRDALTVNSTLVTLQLTQFGRVHNEPGKEEIRAALERNRQRIPLDQREHVAKLDLPDHIKEIYSVYRTHS</sequence>
<dbReference type="InterPro" id="IPR011990">
    <property type="entry name" value="TPR-like_helical_dom_sf"/>
</dbReference>
<name>A0A848LFF4_9BACT</name>
<dbReference type="Gene3D" id="1.20.58.320">
    <property type="entry name" value="TPR-like"/>
    <property type="match status" value="1"/>
</dbReference>
<dbReference type="SUPFAM" id="SSF53474">
    <property type="entry name" value="alpha/beta-Hydrolases"/>
    <property type="match status" value="1"/>
</dbReference>
<dbReference type="Proteomes" id="UP000518300">
    <property type="component" value="Unassembled WGS sequence"/>
</dbReference>
<gene>
    <name evidence="3" type="ORF">HG543_12440</name>
</gene>
<feature type="compositionally biased region" description="Low complexity" evidence="1">
    <location>
        <begin position="480"/>
        <end position="490"/>
    </location>
</feature>
<reference evidence="3 4" key="1">
    <citation type="submission" date="2020-04" db="EMBL/GenBank/DDBJ databases">
        <title>Draft genome of Pyxidicoccus fallax type strain.</title>
        <authorList>
            <person name="Whitworth D.E."/>
        </authorList>
    </citation>
    <scope>NUCLEOTIDE SEQUENCE [LARGE SCALE GENOMIC DNA]</scope>
    <source>
        <strain evidence="3 4">DSM 14698</strain>
    </source>
</reference>
<evidence type="ECO:0000259" key="2">
    <source>
        <dbReference type="Pfam" id="PF03959"/>
    </source>
</evidence>
<dbReference type="PANTHER" id="PTHR24114:SF2">
    <property type="entry name" value="F-BOX DOMAIN-CONTAINING PROTEIN-RELATED"/>
    <property type="match status" value="1"/>
</dbReference>
<dbReference type="SMART" id="SM00368">
    <property type="entry name" value="LRR_RI"/>
    <property type="match status" value="9"/>
</dbReference>
<feature type="region of interest" description="Disordered" evidence="1">
    <location>
        <begin position="480"/>
        <end position="502"/>
    </location>
</feature>
<accession>A0A848LFF4</accession>
<dbReference type="InterPro" id="IPR010323">
    <property type="entry name" value="DUF924"/>
</dbReference>
<dbReference type="SUPFAM" id="SSF52047">
    <property type="entry name" value="RNI-like"/>
    <property type="match status" value="1"/>
</dbReference>
<dbReference type="InterPro" id="IPR052394">
    <property type="entry name" value="LRR-containing"/>
</dbReference>
<dbReference type="InterPro" id="IPR032675">
    <property type="entry name" value="LRR_dom_sf"/>
</dbReference>
<dbReference type="RefSeq" id="WP_169344946.1">
    <property type="nucleotide sequence ID" value="NZ_JABBJJ010000044.1"/>
</dbReference>
<organism evidence="3 4">
    <name type="scientific">Pyxidicoccus fallax</name>
    <dbReference type="NCBI Taxonomy" id="394095"/>
    <lineage>
        <taxon>Bacteria</taxon>
        <taxon>Pseudomonadati</taxon>
        <taxon>Myxococcota</taxon>
        <taxon>Myxococcia</taxon>
        <taxon>Myxococcales</taxon>
        <taxon>Cystobacterineae</taxon>
        <taxon>Myxococcaceae</taxon>
        <taxon>Pyxidicoccus</taxon>
    </lineage>
</organism>
<dbReference type="AlphaFoldDB" id="A0A848LFF4"/>
<dbReference type="Pfam" id="PF03959">
    <property type="entry name" value="FSH1"/>
    <property type="match status" value="1"/>
</dbReference>
<dbReference type="InterPro" id="IPR029058">
    <property type="entry name" value="AB_hydrolase_fold"/>
</dbReference>
<keyword evidence="4" id="KW-1185">Reference proteome</keyword>
<dbReference type="PANTHER" id="PTHR24114">
    <property type="entry name" value="LEUCINE RICH REPEAT FAMILY PROTEIN"/>
    <property type="match status" value="1"/>
</dbReference>
<dbReference type="EMBL" id="JABBJJ010000044">
    <property type="protein sequence ID" value="NMO15655.1"/>
    <property type="molecule type" value="Genomic_DNA"/>
</dbReference>
<evidence type="ECO:0000256" key="1">
    <source>
        <dbReference type="SAM" id="MobiDB-lite"/>
    </source>
</evidence>
<dbReference type="InterPro" id="IPR001611">
    <property type="entry name" value="Leu-rich_rpt"/>
</dbReference>
<comment type="caution">
    <text evidence="3">The sequence shown here is derived from an EMBL/GenBank/DDBJ whole genome shotgun (WGS) entry which is preliminary data.</text>
</comment>
<feature type="region of interest" description="Disordered" evidence="1">
    <location>
        <begin position="233"/>
        <end position="255"/>
    </location>
</feature>
<dbReference type="Gene3D" id="1.25.40.10">
    <property type="entry name" value="Tetratricopeptide repeat domain"/>
    <property type="match status" value="1"/>
</dbReference>
<dbReference type="Pfam" id="PF06041">
    <property type="entry name" value="DUF924"/>
    <property type="match status" value="1"/>
</dbReference>
<feature type="domain" description="Serine hydrolase" evidence="2">
    <location>
        <begin position="260"/>
        <end position="456"/>
    </location>
</feature>
<dbReference type="Gene3D" id="3.40.50.1820">
    <property type="entry name" value="alpha/beta hydrolase"/>
    <property type="match status" value="1"/>
</dbReference>
<evidence type="ECO:0000313" key="3">
    <source>
        <dbReference type="EMBL" id="NMO15655.1"/>
    </source>
</evidence>
<dbReference type="SUPFAM" id="SSF48452">
    <property type="entry name" value="TPR-like"/>
    <property type="match status" value="1"/>
</dbReference>
<evidence type="ECO:0000313" key="4">
    <source>
        <dbReference type="Proteomes" id="UP000518300"/>
    </source>
</evidence>